<proteinExistence type="predicted"/>
<dbReference type="Proteomes" id="UP000471435">
    <property type="component" value="Unassembled WGS sequence"/>
</dbReference>
<dbReference type="OrthoDB" id="7426043at2"/>
<dbReference type="InterPro" id="IPR009057">
    <property type="entry name" value="Homeodomain-like_sf"/>
</dbReference>
<dbReference type="Pfam" id="PF12833">
    <property type="entry name" value="HTH_18"/>
    <property type="match status" value="1"/>
</dbReference>
<dbReference type="Gene3D" id="1.10.10.60">
    <property type="entry name" value="Homeodomain-like"/>
    <property type="match status" value="2"/>
</dbReference>
<sequence length="251" mass="27659">MKQVVTVSDEMTTLVGYGAAPSTRLPAGSAVFLFAGFTANETPALSYRHDGALDRIDEYPLVFVVARSACRRLFPFQASGYESWHLPNALKGLALSIIECEGAEEARDTLRLARSIELLCQIHVALENNTLLPLVGGGSFGEKDIARIAEARRMIDLRWHEKITIAEIARGVGVNRDKLVRGFRVLYGSSIAEILAERRLEEARRLLLASDLPVATVGYRCSYLNNASFTRAFTRRFGVAPSEMRRTGIAA</sequence>
<dbReference type="GO" id="GO:0043565">
    <property type="term" value="F:sequence-specific DNA binding"/>
    <property type="evidence" value="ECO:0007669"/>
    <property type="project" value="InterPro"/>
</dbReference>
<organism evidence="4 5">
    <name type="scientific">Pontixanthobacter luteolus</name>
    <dbReference type="NCBI Taxonomy" id="295089"/>
    <lineage>
        <taxon>Bacteria</taxon>
        <taxon>Pseudomonadati</taxon>
        <taxon>Pseudomonadota</taxon>
        <taxon>Alphaproteobacteria</taxon>
        <taxon>Sphingomonadales</taxon>
        <taxon>Erythrobacteraceae</taxon>
        <taxon>Pontixanthobacter</taxon>
    </lineage>
</organism>
<protein>
    <submittedName>
        <fullName evidence="4">Helix-turn-helix domain-containing protein</fullName>
    </submittedName>
</protein>
<evidence type="ECO:0000313" key="5">
    <source>
        <dbReference type="Proteomes" id="UP000471435"/>
    </source>
</evidence>
<dbReference type="RefSeq" id="WP_160729316.1">
    <property type="nucleotide sequence ID" value="NZ_WTYP01000001.1"/>
</dbReference>
<dbReference type="AlphaFoldDB" id="A0A6I4UZ36"/>
<evidence type="ECO:0000256" key="2">
    <source>
        <dbReference type="ARBA" id="ARBA00023163"/>
    </source>
</evidence>
<reference evidence="4 5" key="1">
    <citation type="submission" date="2019-12" db="EMBL/GenBank/DDBJ databases">
        <title>Genomic-based taxomic classification of the family Erythrobacteraceae.</title>
        <authorList>
            <person name="Xu L."/>
        </authorList>
    </citation>
    <scope>NUCLEOTIDE SEQUENCE [LARGE SCALE GENOMIC DNA]</scope>
    <source>
        <strain evidence="4 5">SW-109</strain>
    </source>
</reference>
<accession>A0A6I4UZ36</accession>
<dbReference type="SMART" id="SM00342">
    <property type="entry name" value="HTH_ARAC"/>
    <property type="match status" value="1"/>
</dbReference>
<evidence type="ECO:0000313" key="4">
    <source>
        <dbReference type="EMBL" id="MXP46036.1"/>
    </source>
</evidence>
<gene>
    <name evidence="4" type="ORF">GRI43_01340</name>
</gene>
<evidence type="ECO:0000259" key="3">
    <source>
        <dbReference type="PROSITE" id="PS01124"/>
    </source>
</evidence>
<keyword evidence="1" id="KW-0805">Transcription regulation</keyword>
<dbReference type="SUPFAM" id="SSF46689">
    <property type="entry name" value="Homeodomain-like"/>
    <property type="match status" value="1"/>
</dbReference>
<evidence type="ECO:0000256" key="1">
    <source>
        <dbReference type="ARBA" id="ARBA00023015"/>
    </source>
</evidence>
<name>A0A6I4UZ36_9SPHN</name>
<dbReference type="PANTHER" id="PTHR47893:SF1">
    <property type="entry name" value="REGULATORY PROTEIN PCHR"/>
    <property type="match status" value="1"/>
</dbReference>
<dbReference type="InterPro" id="IPR018060">
    <property type="entry name" value="HTH_AraC"/>
</dbReference>
<dbReference type="EMBL" id="WTYP01000001">
    <property type="protein sequence ID" value="MXP46036.1"/>
    <property type="molecule type" value="Genomic_DNA"/>
</dbReference>
<dbReference type="PANTHER" id="PTHR47893">
    <property type="entry name" value="REGULATORY PROTEIN PCHR"/>
    <property type="match status" value="1"/>
</dbReference>
<keyword evidence="5" id="KW-1185">Reference proteome</keyword>
<dbReference type="PROSITE" id="PS01124">
    <property type="entry name" value="HTH_ARAC_FAMILY_2"/>
    <property type="match status" value="1"/>
</dbReference>
<feature type="domain" description="HTH araC/xylS-type" evidence="3">
    <location>
        <begin position="149"/>
        <end position="247"/>
    </location>
</feature>
<keyword evidence="2" id="KW-0804">Transcription</keyword>
<dbReference type="InterPro" id="IPR053142">
    <property type="entry name" value="PchR_regulatory_protein"/>
</dbReference>
<dbReference type="GO" id="GO:0003700">
    <property type="term" value="F:DNA-binding transcription factor activity"/>
    <property type="evidence" value="ECO:0007669"/>
    <property type="project" value="InterPro"/>
</dbReference>
<comment type="caution">
    <text evidence="4">The sequence shown here is derived from an EMBL/GenBank/DDBJ whole genome shotgun (WGS) entry which is preliminary data.</text>
</comment>